<dbReference type="Gene3D" id="1.10.10.60">
    <property type="entry name" value="Homeodomain-like"/>
    <property type="match status" value="2"/>
</dbReference>
<dbReference type="PROSITE" id="PS01124">
    <property type="entry name" value="HTH_ARAC_FAMILY_2"/>
    <property type="match status" value="1"/>
</dbReference>
<dbReference type="Pfam" id="PF12833">
    <property type="entry name" value="HTH_18"/>
    <property type="match status" value="1"/>
</dbReference>
<keyword evidence="4" id="KW-0597">Phosphoprotein</keyword>
<dbReference type="RefSeq" id="WP_116060081.1">
    <property type="nucleotide sequence ID" value="NZ_QRDZ01000005.1"/>
</dbReference>
<dbReference type="SMART" id="SM00342">
    <property type="entry name" value="HTH_ARAC"/>
    <property type="match status" value="1"/>
</dbReference>
<evidence type="ECO:0000256" key="4">
    <source>
        <dbReference type="PROSITE-ProRule" id="PRU00169"/>
    </source>
</evidence>
<dbReference type="PROSITE" id="PS50110">
    <property type="entry name" value="RESPONSE_REGULATORY"/>
    <property type="match status" value="1"/>
</dbReference>
<dbReference type="PROSITE" id="PS00041">
    <property type="entry name" value="HTH_ARAC_FAMILY_1"/>
    <property type="match status" value="1"/>
</dbReference>
<dbReference type="CDD" id="cd17536">
    <property type="entry name" value="REC_YesN-like"/>
    <property type="match status" value="1"/>
</dbReference>
<name>A0A3D9KG15_9BACL</name>
<keyword evidence="1" id="KW-0805">Transcription regulation</keyword>
<accession>A0A3D9KG15</accession>
<evidence type="ECO:0000313" key="8">
    <source>
        <dbReference type="EMBL" id="RED85066.1"/>
    </source>
</evidence>
<dbReference type="PRINTS" id="PR00032">
    <property type="entry name" value="HTHARAC"/>
</dbReference>
<evidence type="ECO:0000256" key="1">
    <source>
        <dbReference type="ARBA" id="ARBA00023015"/>
    </source>
</evidence>
<dbReference type="InterPro" id="IPR018060">
    <property type="entry name" value="HTH_AraC"/>
</dbReference>
<keyword evidence="2" id="KW-0238">DNA-binding</keyword>
<keyword evidence="9" id="KW-1185">Reference proteome</keyword>
<dbReference type="Pfam" id="PF00072">
    <property type="entry name" value="Response_reg"/>
    <property type="match status" value="1"/>
</dbReference>
<dbReference type="SUPFAM" id="SSF46689">
    <property type="entry name" value="Homeodomain-like"/>
    <property type="match status" value="2"/>
</dbReference>
<dbReference type="SMART" id="SM00448">
    <property type="entry name" value="REC"/>
    <property type="match status" value="1"/>
</dbReference>
<reference evidence="8 9" key="1">
    <citation type="submission" date="2018-07" db="EMBL/GenBank/DDBJ databases">
        <title>Genomic Encyclopedia of Type Strains, Phase III (KMG-III): the genomes of soil and plant-associated and newly described type strains.</title>
        <authorList>
            <person name="Whitman W."/>
        </authorList>
    </citation>
    <scope>NUCLEOTIDE SEQUENCE [LARGE SCALE GENOMIC DNA]</scope>
    <source>
        <strain evidence="8 9">CECT 7287</strain>
    </source>
</reference>
<protein>
    <submittedName>
        <fullName evidence="8">Two-component system response regulator YesN</fullName>
    </submittedName>
</protein>
<sequence>MYRVLIVDDEPIIVNGIYQILQQAMHLELELYRAYHAYEALERLERTRIDLVVSDIRMPGMDGIELQEKILARCPWCKIVFLTGYNEFDYMQRALRNGGIVDYLLKNEDDELIVQAVEKALRQIEQQERAVERVRRADAKHQSALEVLRHSALLDGGERDAETRRTRFAEAEIPLSADRSVWVMALRYDSELEERGREPLEYACSNIFGEFLQPTCAYVSVQPEPGYNIWAVQPRSHTAEDESSEEAEKAWDNLVSRMPSIAEAAQEACREWLKLPVSLALGGRVCDWGDFGEEARRLCDWLKRSSSCGSELFLQGEAEPSESDGDSMPRMIRVVHEYVAANLDGELSLTRLAELVHHSPTYLSRTYRRLSGATLFEYIADRRMNEAKRLLADGKLKIHEIAAAVGYESAPHFTRFFKKQFGLTPQEYRDRGGDK</sequence>
<dbReference type="InterPro" id="IPR018062">
    <property type="entry name" value="HTH_AraC-typ_CS"/>
</dbReference>
<dbReference type="InterPro" id="IPR009057">
    <property type="entry name" value="Homeodomain-like_sf"/>
</dbReference>
<evidence type="ECO:0000259" key="6">
    <source>
        <dbReference type="PROSITE" id="PS01124"/>
    </source>
</evidence>
<feature type="modified residue" description="4-aspartylphosphate" evidence="4">
    <location>
        <position position="55"/>
    </location>
</feature>
<evidence type="ECO:0000256" key="5">
    <source>
        <dbReference type="SAM" id="Coils"/>
    </source>
</evidence>
<keyword evidence="5" id="KW-0175">Coiled coil</keyword>
<dbReference type="Gene3D" id="3.40.50.2300">
    <property type="match status" value="1"/>
</dbReference>
<feature type="coiled-coil region" evidence="5">
    <location>
        <begin position="107"/>
        <end position="137"/>
    </location>
</feature>
<organism evidence="8 9">
    <name type="scientific">Cohnella phaseoli</name>
    <dbReference type="NCBI Taxonomy" id="456490"/>
    <lineage>
        <taxon>Bacteria</taxon>
        <taxon>Bacillati</taxon>
        <taxon>Bacillota</taxon>
        <taxon>Bacilli</taxon>
        <taxon>Bacillales</taxon>
        <taxon>Paenibacillaceae</taxon>
        <taxon>Cohnella</taxon>
    </lineage>
</organism>
<evidence type="ECO:0000256" key="2">
    <source>
        <dbReference type="ARBA" id="ARBA00023125"/>
    </source>
</evidence>
<dbReference type="InterPro" id="IPR020449">
    <property type="entry name" value="Tscrpt_reg_AraC-type_HTH"/>
</dbReference>
<dbReference type="InterPro" id="IPR001789">
    <property type="entry name" value="Sig_transdc_resp-reg_receiver"/>
</dbReference>
<dbReference type="GO" id="GO:0000160">
    <property type="term" value="P:phosphorelay signal transduction system"/>
    <property type="evidence" value="ECO:0007669"/>
    <property type="project" value="InterPro"/>
</dbReference>
<dbReference type="EMBL" id="QRDZ01000005">
    <property type="protein sequence ID" value="RED85066.1"/>
    <property type="molecule type" value="Genomic_DNA"/>
</dbReference>
<dbReference type="PANTHER" id="PTHR43280">
    <property type="entry name" value="ARAC-FAMILY TRANSCRIPTIONAL REGULATOR"/>
    <property type="match status" value="1"/>
</dbReference>
<evidence type="ECO:0000256" key="3">
    <source>
        <dbReference type="ARBA" id="ARBA00023163"/>
    </source>
</evidence>
<feature type="domain" description="Response regulatory" evidence="7">
    <location>
        <begin position="3"/>
        <end position="121"/>
    </location>
</feature>
<dbReference type="SUPFAM" id="SSF52172">
    <property type="entry name" value="CheY-like"/>
    <property type="match status" value="1"/>
</dbReference>
<feature type="domain" description="HTH araC/xylS-type" evidence="6">
    <location>
        <begin position="333"/>
        <end position="431"/>
    </location>
</feature>
<dbReference type="OrthoDB" id="2543932at2"/>
<dbReference type="GO" id="GO:0043565">
    <property type="term" value="F:sequence-specific DNA binding"/>
    <property type="evidence" value="ECO:0007669"/>
    <property type="project" value="InterPro"/>
</dbReference>
<comment type="caution">
    <text evidence="8">The sequence shown here is derived from an EMBL/GenBank/DDBJ whole genome shotgun (WGS) entry which is preliminary data.</text>
</comment>
<dbReference type="Proteomes" id="UP000256977">
    <property type="component" value="Unassembled WGS sequence"/>
</dbReference>
<dbReference type="InterPro" id="IPR011006">
    <property type="entry name" value="CheY-like_superfamily"/>
</dbReference>
<dbReference type="AlphaFoldDB" id="A0A3D9KG15"/>
<dbReference type="PANTHER" id="PTHR43280:SF28">
    <property type="entry name" value="HTH-TYPE TRANSCRIPTIONAL ACTIVATOR RHAS"/>
    <property type="match status" value="1"/>
</dbReference>
<dbReference type="GO" id="GO:0003700">
    <property type="term" value="F:DNA-binding transcription factor activity"/>
    <property type="evidence" value="ECO:0007669"/>
    <property type="project" value="InterPro"/>
</dbReference>
<keyword evidence="3" id="KW-0804">Transcription</keyword>
<gene>
    <name evidence="8" type="ORF">DFP98_10570</name>
</gene>
<evidence type="ECO:0000313" key="9">
    <source>
        <dbReference type="Proteomes" id="UP000256977"/>
    </source>
</evidence>
<evidence type="ECO:0000259" key="7">
    <source>
        <dbReference type="PROSITE" id="PS50110"/>
    </source>
</evidence>
<proteinExistence type="predicted"/>